<evidence type="ECO:0000313" key="1">
    <source>
        <dbReference type="EMBL" id="JAH79737.1"/>
    </source>
</evidence>
<reference evidence="1" key="1">
    <citation type="submission" date="2014-11" db="EMBL/GenBank/DDBJ databases">
        <authorList>
            <person name="Amaro Gonzalez C."/>
        </authorList>
    </citation>
    <scope>NUCLEOTIDE SEQUENCE</scope>
</reference>
<accession>A0A0E9VNW8</accession>
<sequence>MLRHVYDLLAISVFTHFHQIRAPLPVFVTIKRVRNIFVHGMGRVGVATEHVVWDQISMEFVLL</sequence>
<reference evidence="1" key="2">
    <citation type="journal article" date="2015" name="Fish Shellfish Immunol.">
        <title>Early steps in the European eel (Anguilla anguilla)-Vibrio vulnificus interaction in the gills: Role of the RtxA13 toxin.</title>
        <authorList>
            <person name="Callol A."/>
            <person name="Pajuelo D."/>
            <person name="Ebbesson L."/>
            <person name="Teles M."/>
            <person name="MacKenzie S."/>
            <person name="Amaro C."/>
        </authorList>
    </citation>
    <scope>NUCLEOTIDE SEQUENCE</scope>
</reference>
<dbReference type="AlphaFoldDB" id="A0A0E9VNW8"/>
<organism evidence="1">
    <name type="scientific">Anguilla anguilla</name>
    <name type="common">European freshwater eel</name>
    <name type="synonym">Muraena anguilla</name>
    <dbReference type="NCBI Taxonomy" id="7936"/>
    <lineage>
        <taxon>Eukaryota</taxon>
        <taxon>Metazoa</taxon>
        <taxon>Chordata</taxon>
        <taxon>Craniata</taxon>
        <taxon>Vertebrata</taxon>
        <taxon>Euteleostomi</taxon>
        <taxon>Actinopterygii</taxon>
        <taxon>Neopterygii</taxon>
        <taxon>Teleostei</taxon>
        <taxon>Anguilliformes</taxon>
        <taxon>Anguillidae</taxon>
        <taxon>Anguilla</taxon>
    </lineage>
</organism>
<dbReference type="EMBL" id="GBXM01028840">
    <property type="protein sequence ID" value="JAH79737.1"/>
    <property type="molecule type" value="Transcribed_RNA"/>
</dbReference>
<protein>
    <submittedName>
        <fullName evidence="1">Uncharacterized protein</fullName>
    </submittedName>
</protein>
<proteinExistence type="predicted"/>
<name>A0A0E9VNW8_ANGAN</name>